<dbReference type="EMBL" id="OX459963">
    <property type="protein sequence ID" value="CAI9167637.1"/>
    <property type="molecule type" value="Genomic_DNA"/>
</dbReference>
<keyword evidence="2" id="KW-0732">Signal</keyword>
<organism evidence="3 4">
    <name type="scientific">Rangifer tarandus platyrhynchus</name>
    <name type="common">Svalbard reindeer</name>
    <dbReference type="NCBI Taxonomy" id="3082113"/>
    <lineage>
        <taxon>Eukaryota</taxon>
        <taxon>Metazoa</taxon>
        <taxon>Chordata</taxon>
        <taxon>Craniata</taxon>
        <taxon>Vertebrata</taxon>
        <taxon>Euteleostomi</taxon>
        <taxon>Mammalia</taxon>
        <taxon>Eutheria</taxon>
        <taxon>Laurasiatheria</taxon>
        <taxon>Artiodactyla</taxon>
        <taxon>Ruminantia</taxon>
        <taxon>Pecora</taxon>
        <taxon>Cervidae</taxon>
        <taxon>Odocoileinae</taxon>
        <taxon>Rangifer</taxon>
    </lineage>
</organism>
<evidence type="ECO:0000313" key="4">
    <source>
        <dbReference type="Proteomes" id="UP001176941"/>
    </source>
</evidence>
<reference evidence="3" key="1">
    <citation type="submission" date="2023-04" db="EMBL/GenBank/DDBJ databases">
        <authorList>
            <consortium name="ELIXIR-Norway"/>
        </authorList>
    </citation>
    <scope>NUCLEOTIDE SEQUENCE [LARGE SCALE GENOMIC DNA]</scope>
</reference>
<evidence type="ECO:0008006" key="5">
    <source>
        <dbReference type="Google" id="ProtNLM"/>
    </source>
</evidence>
<feature type="region of interest" description="Disordered" evidence="1">
    <location>
        <begin position="88"/>
        <end position="117"/>
    </location>
</feature>
<evidence type="ECO:0000313" key="3">
    <source>
        <dbReference type="EMBL" id="CAI9167637.1"/>
    </source>
</evidence>
<evidence type="ECO:0000256" key="2">
    <source>
        <dbReference type="SAM" id="SignalP"/>
    </source>
</evidence>
<proteinExistence type="predicted"/>
<evidence type="ECO:0000256" key="1">
    <source>
        <dbReference type="SAM" id="MobiDB-lite"/>
    </source>
</evidence>
<protein>
    <recommendedName>
        <fullName evidence="5">Secreted protein</fullName>
    </recommendedName>
</protein>
<feature type="chain" id="PRO_5045312299" description="Secreted protein" evidence="2">
    <location>
        <begin position="18"/>
        <end position="117"/>
    </location>
</feature>
<feature type="signal peptide" evidence="2">
    <location>
        <begin position="1"/>
        <end position="17"/>
    </location>
</feature>
<keyword evidence="4" id="KW-1185">Reference proteome</keyword>
<gene>
    <name evidence="3" type="ORF">MRATA1EN1_LOCUS16599</name>
</gene>
<sequence length="117" mass="12370">MHLSIFIFLSLSCLAFSLPAVPFSSSTPCPSSLEVSMAQSFPSLQPPSLPSLWLQAYGLFSPGPLRFGFGWGNQEGGLKSDFLTTKSSFSPSLPTRPPALPSRSTRGSLDGALCSAD</sequence>
<dbReference type="Proteomes" id="UP001176941">
    <property type="component" value="Chromosome 27"/>
</dbReference>
<name>A0ABN8Z488_RANTA</name>
<accession>A0ABN8Z488</accession>